<feature type="compositionally biased region" description="Polar residues" evidence="1">
    <location>
        <begin position="7"/>
        <end position="27"/>
    </location>
</feature>
<dbReference type="InterPro" id="IPR015797">
    <property type="entry name" value="NUDIX_hydrolase-like_dom_sf"/>
</dbReference>
<reference evidence="3 4" key="1">
    <citation type="submission" date="2013-03" db="EMBL/GenBank/DDBJ databases">
        <title>The Genome Sequence of Cladophialophora yegresii CBS 114405.</title>
        <authorList>
            <consortium name="The Broad Institute Genomics Platform"/>
            <person name="Cuomo C."/>
            <person name="de Hoog S."/>
            <person name="Gorbushina A."/>
            <person name="Walker B."/>
            <person name="Young S.K."/>
            <person name="Zeng Q."/>
            <person name="Gargeya S."/>
            <person name="Fitzgerald M."/>
            <person name="Haas B."/>
            <person name="Abouelleil A."/>
            <person name="Allen A.W."/>
            <person name="Alvarado L."/>
            <person name="Arachchi H.M."/>
            <person name="Berlin A.M."/>
            <person name="Chapman S.B."/>
            <person name="Gainer-Dewar J."/>
            <person name="Goldberg J."/>
            <person name="Griggs A."/>
            <person name="Gujja S."/>
            <person name="Hansen M."/>
            <person name="Howarth C."/>
            <person name="Imamovic A."/>
            <person name="Ireland A."/>
            <person name="Larimer J."/>
            <person name="McCowan C."/>
            <person name="Murphy C."/>
            <person name="Pearson M."/>
            <person name="Poon T.W."/>
            <person name="Priest M."/>
            <person name="Roberts A."/>
            <person name="Saif S."/>
            <person name="Shea T."/>
            <person name="Sisk P."/>
            <person name="Sykes S."/>
            <person name="Wortman J."/>
            <person name="Nusbaum C."/>
            <person name="Birren B."/>
        </authorList>
    </citation>
    <scope>NUCLEOTIDE SEQUENCE [LARGE SCALE GENOMIC DNA]</scope>
    <source>
        <strain evidence="3 4">CBS 114405</strain>
    </source>
</reference>
<dbReference type="PANTHER" id="PTHR34403">
    <property type="entry name" value="TOL-PAL SYSTEM PROTEIN TOLA"/>
    <property type="match status" value="1"/>
</dbReference>
<evidence type="ECO:0000313" key="4">
    <source>
        <dbReference type="Proteomes" id="UP000019473"/>
    </source>
</evidence>
<dbReference type="SUPFAM" id="SSF55811">
    <property type="entry name" value="Nudix"/>
    <property type="match status" value="1"/>
</dbReference>
<feature type="domain" description="Nudix hydrolase" evidence="2">
    <location>
        <begin position="151"/>
        <end position="312"/>
    </location>
</feature>
<dbReference type="HOGENOM" id="CLU_067850_0_0_1"/>
<proteinExistence type="predicted"/>
<dbReference type="eggNOG" id="ENOG502S8JU">
    <property type="taxonomic scope" value="Eukaryota"/>
</dbReference>
<feature type="region of interest" description="Disordered" evidence="1">
    <location>
        <begin position="111"/>
        <end position="174"/>
    </location>
</feature>
<dbReference type="EMBL" id="AMGW01000002">
    <property type="protein sequence ID" value="EXJ61895.1"/>
    <property type="molecule type" value="Genomic_DNA"/>
</dbReference>
<dbReference type="InterPro" id="IPR000086">
    <property type="entry name" value="NUDIX_hydrolase_dom"/>
</dbReference>
<feature type="region of interest" description="Disordered" evidence="1">
    <location>
        <begin position="1"/>
        <end position="27"/>
    </location>
</feature>
<protein>
    <recommendedName>
        <fullName evidence="2">Nudix hydrolase domain-containing protein</fullName>
    </recommendedName>
</protein>
<organism evidence="3 4">
    <name type="scientific">Cladophialophora yegresii CBS 114405</name>
    <dbReference type="NCBI Taxonomy" id="1182544"/>
    <lineage>
        <taxon>Eukaryota</taxon>
        <taxon>Fungi</taxon>
        <taxon>Dikarya</taxon>
        <taxon>Ascomycota</taxon>
        <taxon>Pezizomycotina</taxon>
        <taxon>Eurotiomycetes</taxon>
        <taxon>Chaetothyriomycetidae</taxon>
        <taxon>Chaetothyriales</taxon>
        <taxon>Herpotrichiellaceae</taxon>
        <taxon>Cladophialophora</taxon>
    </lineage>
</organism>
<dbReference type="Gene3D" id="3.90.79.10">
    <property type="entry name" value="Nucleoside Triphosphate Pyrophosphohydrolase"/>
    <property type="match status" value="1"/>
</dbReference>
<dbReference type="PANTHER" id="PTHR34403:SF14">
    <property type="entry name" value="OS05G0225800 PROTEIN"/>
    <property type="match status" value="1"/>
</dbReference>
<evidence type="ECO:0000259" key="2">
    <source>
        <dbReference type="PROSITE" id="PS51462"/>
    </source>
</evidence>
<feature type="compositionally biased region" description="Basic and acidic residues" evidence="1">
    <location>
        <begin position="126"/>
        <end position="152"/>
    </location>
</feature>
<dbReference type="Pfam" id="PF00293">
    <property type="entry name" value="NUDIX"/>
    <property type="match status" value="1"/>
</dbReference>
<dbReference type="AlphaFoldDB" id="W9WA85"/>
<gene>
    <name evidence="3" type="ORF">A1O7_02326</name>
</gene>
<sequence>MAKIKSESTSAVDTASTPSFNFTSHASLSPFTVPYRTYIANRLNARRTSAAPAHAHRHENPREYEDEYDYQHVAVGALVFARFDPDSQSQSHNKSHVDSHVDSHANSHVDFTARTDVNVDVTKQPSKPEPDLDPEPEPRPRLQPKPDAEPKLHPKAQPQPQPQPSPSPSPRILLLRRSPHDSMPLRWEPPGGACDTDDSSILHACARELWEESGLVATSILGLIRTGGRVFWTRSGKTVCKFEFVVEVGVDHGDVNVDGVGGAASAPPPLWQPPHVRLDPNEHVDFVWATEEDCVAGRMRKGDQDVELVFTNEAQRRIILGGFRLVRIMTDPKHVEQGERPVMS</sequence>
<dbReference type="PROSITE" id="PS51462">
    <property type="entry name" value="NUDIX"/>
    <property type="match status" value="1"/>
</dbReference>
<feature type="compositionally biased region" description="Pro residues" evidence="1">
    <location>
        <begin position="157"/>
        <end position="169"/>
    </location>
</feature>
<dbReference type="Proteomes" id="UP000019473">
    <property type="component" value="Unassembled WGS sequence"/>
</dbReference>
<evidence type="ECO:0000256" key="1">
    <source>
        <dbReference type="SAM" id="MobiDB-lite"/>
    </source>
</evidence>
<dbReference type="STRING" id="1182544.W9WA85"/>
<dbReference type="InterPro" id="IPR050972">
    <property type="entry name" value="SDr-like"/>
</dbReference>
<dbReference type="GeneID" id="19176934"/>
<dbReference type="RefSeq" id="XP_007754549.1">
    <property type="nucleotide sequence ID" value="XM_007756359.1"/>
</dbReference>
<dbReference type="VEuPathDB" id="FungiDB:A1O7_02326"/>
<evidence type="ECO:0000313" key="3">
    <source>
        <dbReference type="EMBL" id="EXJ61895.1"/>
    </source>
</evidence>
<name>W9WA85_9EURO</name>
<comment type="caution">
    <text evidence="3">The sequence shown here is derived from an EMBL/GenBank/DDBJ whole genome shotgun (WGS) entry which is preliminary data.</text>
</comment>
<keyword evidence="4" id="KW-1185">Reference proteome</keyword>
<accession>W9WA85</accession>
<dbReference type="CDD" id="cd02883">
    <property type="entry name" value="NUDIX_Hydrolase"/>
    <property type="match status" value="1"/>
</dbReference>
<dbReference type="OrthoDB" id="276276at2759"/>